<dbReference type="Gene3D" id="6.10.250.1660">
    <property type="match status" value="1"/>
</dbReference>
<evidence type="ECO:0000256" key="2">
    <source>
        <dbReference type="ARBA" id="ARBA00023242"/>
    </source>
</evidence>
<comment type="subcellular location">
    <subcellularLocation>
        <location evidence="4">Nucleus</location>
    </subcellularLocation>
    <subcellularLocation>
        <location evidence="4">Cytoplasm</location>
    </subcellularLocation>
    <text evidence="4">Nucleus and/or cytoplasm.</text>
</comment>
<name>A0A1G4MJA2_LACFM</name>
<dbReference type="InterPro" id="IPR045243">
    <property type="entry name" value="Rna14-like"/>
</dbReference>
<keyword evidence="1" id="KW-0677">Repeat</keyword>
<dbReference type="InterPro" id="IPR011990">
    <property type="entry name" value="TPR-like_helical_dom_sf"/>
</dbReference>
<gene>
    <name evidence="6" type="ORF">LAFE_0H01530G</name>
</gene>
<keyword evidence="4" id="KW-0963">Cytoplasm</keyword>
<dbReference type="STRING" id="4955.A0A1G4MJA2"/>
<evidence type="ECO:0000256" key="4">
    <source>
        <dbReference type="RuleBase" id="RU369035"/>
    </source>
</evidence>
<comment type="function">
    <text evidence="4">Component of the cleavage factor IA (CFIA) complex, which is involved in the endonucleolytic cleavage during polyadenylation-dependent pre-mRNA 3'-end formation.</text>
</comment>
<dbReference type="Pfam" id="PF05843">
    <property type="entry name" value="Suf"/>
    <property type="match status" value="1"/>
</dbReference>
<evidence type="ECO:0000313" key="6">
    <source>
        <dbReference type="EMBL" id="SCW03901.1"/>
    </source>
</evidence>
<organism evidence="6 7">
    <name type="scientific">Lachancea fermentati</name>
    <name type="common">Zygosaccharomyces fermentati</name>
    <dbReference type="NCBI Taxonomy" id="4955"/>
    <lineage>
        <taxon>Eukaryota</taxon>
        <taxon>Fungi</taxon>
        <taxon>Dikarya</taxon>
        <taxon>Ascomycota</taxon>
        <taxon>Saccharomycotina</taxon>
        <taxon>Saccharomycetes</taxon>
        <taxon>Saccharomycetales</taxon>
        <taxon>Saccharomycetaceae</taxon>
        <taxon>Lachancea</taxon>
    </lineage>
</organism>
<dbReference type="InterPro" id="IPR008847">
    <property type="entry name" value="Suf"/>
</dbReference>
<dbReference type="SMART" id="SM00386">
    <property type="entry name" value="HAT"/>
    <property type="match status" value="7"/>
</dbReference>
<sequence length="652" mass="76622">MSVTPELAKNGSGAFVRPTMRVERGDGDVEGKLRDIIEEKPTDICTYLELVNYFTSEDKQEDARKVYDELHERFPLFSPLWTVEVNYDLERDEFTHAEALLTRCLSGSLENNDLSLWFMYLDYVRRKNNLITGGEEARGVVLKAFDVVASKCATWEPRSSHFWNEYLSFLEHWKPVSKWEEQQRIDLTRTLYKRMLCIPFDGLEKCWNKYTQWEQEVNSLTARKFIGELSANYMKARSLYQDWSNVTTGIRRALPSRLSQCSRQTIPQPEDYDVGQLQIWLKWIKWEMENKLDLPEDAHAQRLEYIHKQAIQYLMFAPEIWYDYSMYCSDQDKARDILINGLKANPGSLTLTFKLAEHYELQSDVDHMQQCFENCIDYLVLEYHILLDEGSPDVDKHRQNITFVYCIYMNAMKRLAGLSAARKVFGKCRKLKKMLTHEIYVENAHLEFHNSSDHKTACKVLELGMKFFSDNGDYVNKYLDFLILINQDALIKSLFETSLEKVSDLEQLKLIYKKVINYESKFGNLSSAYSIEKRLFAKFPDLEKIEVFTDRYQIQGKNLIKSLELTYLSNNDDYMFFESSNSNGKLKRAMEFSLENENTRTKRQKSQSFVPENVIELLKFLPKRQYFKTAVLDPEKLSKYLSDNVQIPTGDN</sequence>
<dbReference type="GO" id="GO:0003729">
    <property type="term" value="F:mRNA binding"/>
    <property type="evidence" value="ECO:0007669"/>
    <property type="project" value="TreeGrafter"/>
</dbReference>
<evidence type="ECO:0000313" key="7">
    <source>
        <dbReference type="Proteomes" id="UP000190831"/>
    </source>
</evidence>
<dbReference type="GO" id="GO:0032991">
    <property type="term" value="C:protein-containing complex"/>
    <property type="evidence" value="ECO:0007669"/>
    <property type="project" value="UniProtKB-ARBA"/>
</dbReference>
<proteinExistence type="predicted"/>
<dbReference type="PANTHER" id="PTHR19980">
    <property type="entry name" value="RNA CLEAVAGE STIMULATION FACTOR"/>
    <property type="match status" value="1"/>
</dbReference>
<dbReference type="GO" id="GO:0005634">
    <property type="term" value="C:nucleus"/>
    <property type="evidence" value="ECO:0007669"/>
    <property type="project" value="UniProtKB-SubCell"/>
</dbReference>
<keyword evidence="7" id="KW-1185">Reference proteome</keyword>
<dbReference type="GO" id="GO:0180010">
    <property type="term" value="P:co-transcriptional mRNA 3'-end processing, cleavage and polyadenylation pathway"/>
    <property type="evidence" value="ECO:0007669"/>
    <property type="project" value="UniProtKB-UniRule"/>
</dbReference>
<protein>
    <recommendedName>
        <fullName evidence="3 4">mRNA 3'-end-processing protein RNA14</fullName>
    </recommendedName>
</protein>
<dbReference type="GO" id="GO:0005737">
    <property type="term" value="C:cytoplasm"/>
    <property type="evidence" value="ECO:0007669"/>
    <property type="project" value="UniProtKB-SubCell"/>
</dbReference>
<dbReference type="InterPro" id="IPR003107">
    <property type="entry name" value="HAT"/>
</dbReference>
<dbReference type="AlphaFoldDB" id="A0A1G4MJA2"/>
<evidence type="ECO:0000256" key="1">
    <source>
        <dbReference type="ARBA" id="ARBA00022737"/>
    </source>
</evidence>
<dbReference type="Proteomes" id="UP000190831">
    <property type="component" value="Chromosome H"/>
</dbReference>
<dbReference type="EMBL" id="LT598491">
    <property type="protein sequence ID" value="SCW03901.1"/>
    <property type="molecule type" value="Genomic_DNA"/>
</dbReference>
<keyword evidence="2 4" id="KW-0539">Nucleus</keyword>
<feature type="domain" description="Suppressor of forked" evidence="5">
    <location>
        <begin position="29"/>
        <end position="565"/>
    </location>
</feature>
<keyword evidence="4" id="KW-0507">mRNA processing</keyword>
<dbReference type="OrthoDB" id="26282at2759"/>
<dbReference type="Gene3D" id="1.25.40.1040">
    <property type="match status" value="1"/>
</dbReference>
<dbReference type="PANTHER" id="PTHR19980:SF0">
    <property type="entry name" value="CLEAVAGE STIMULATION FACTOR SUBUNIT 3"/>
    <property type="match status" value="1"/>
</dbReference>
<dbReference type="SUPFAM" id="SSF48452">
    <property type="entry name" value="TPR-like"/>
    <property type="match status" value="1"/>
</dbReference>
<reference evidence="6 7" key="1">
    <citation type="submission" date="2016-03" db="EMBL/GenBank/DDBJ databases">
        <authorList>
            <person name="Devillers H."/>
        </authorList>
    </citation>
    <scope>NUCLEOTIDE SEQUENCE [LARGE SCALE GENOMIC DNA]</scope>
    <source>
        <strain evidence="6">CBS 6772</strain>
    </source>
</reference>
<dbReference type="OMA" id="PKRQYFK"/>
<evidence type="ECO:0000259" key="5">
    <source>
        <dbReference type="Pfam" id="PF05843"/>
    </source>
</evidence>
<accession>A0A1G4MJA2</accession>
<evidence type="ECO:0000256" key="3">
    <source>
        <dbReference type="ARBA" id="ARBA00026188"/>
    </source>
</evidence>